<evidence type="ECO:0000256" key="10">
    <source>
        <dbReference type="ARBA" id="ARBA00023180"/>
    </source>
</evidence>
<dbReference type="GO" id="GO:0005886">
    <property type="term" value="C:plasma membrane"/>
    <property type="evidence" value="ECO:0007669"/>
    <property type="project" value="UniProtKB-SubCell"/>
</dbReference>
<dbReference type="Gene3D" id="1.10.110.10">
    <property type="entry name" value="Plant lipid-transfer and hydrophobic proteins"/>
    <property type="match status" value="1"/>
</dbReference>
<keyword evidence="4" id="KW-0813">Transport</keyword>
<keyword evidence="10" id="KW-0325">Glycoprotein</keyword>
<evidence type="ECO:0000256" key="3">
    <source>
        <dbReference type="ARBA" id="ARBA00009748"/>
    </source>
</evidence>
<gene>
    <name evidence="15" type="ORF">FNV43_RR21313</name>
</gene>
<sequence>MAFLHPPTALLLCFILALLFVFVLSQDPISSTPTMVQCAPQLLPLTSCAPFIQGTAQSPTVPCCNSLRQLYNQQPHCLCLLLNDTTLSSFPINTTLALQLPSLCNLQADSSTCSGVPVPPTSPGSEVSLGSNTNSTTAGSNSSATTGSNSTVGSASPTLQAAPRPIIMGMGLGNSASMSLRTGGDLTVVMMAMVVACLLRDVLFSI</sequence>
<dbReference type="Pfam" id="PF14368">
    <property type="entry name" value="LTP_2"/>
    <property type="match status" value="1"/>
</dbReference>
<feature type="chain" id="PRO_5035425908" description="Bifunctional inhibitor/plant lipid transfer protein/seed storage helical domain-containing protein" evidence="13">
    <location>
        <begin position="26"/>
        <end position="206"/>
    </location>
</feature>
<dbReference type="InterPro" id="IPR016140">
    <property type="entry name" value="Bifunc_inhib/LTP/seed_store"/>
</dbReference>
<keyword evidence="6" id="KW-0336">GPI-anchor</keyword>
<evidence type="ECO:0000256" key="5">
    <source>
        <dbReference type="ARBA" id="ARBA00022475"/>
    </source>
</evidence>
<evidence type="ECO:0000313" key="15">
    <source>
        <dbReference type="EMBL" id="KAF3438550.1"/>
    </source>
</evidence>
<keyword evidence="7 13" id="KW-0732">Signal</keyword>
<comment type="similarity">
    <text evidence="3">Belongs to the plant LTP family.</text>
</comment>
<evidence type="ECO:0000256" key="9">
    <source>
        <dbReference type="ARBA" id="ARBA00023157"/>
    </source>
</evidence>
<evidence type="ECO:0000256" key="12">
    <source>
        <dbReference type="SAM" id="MobiDB-lite"/>
    </source>
</evidence>
<dbReference type="InterPro" id="IPR036312">
    <property type="entry name" value="Bifun_inhib/LTP/seed_sf"/>
</dbReference>
<evidence type="ECO:0000256" key="8">
    <source>
        <dbReference type="ARBA" id="ARBA00023121"/>
    </source>
</evidence>
<keyword evidence="16" id="KW-1185">Reference proteome</keyword>
<keyword evidence="5" id="KW-1003">Cell membrane</keyword>
<accession>A0A8K0GXN6</accession>
<dbReference type="AlphaFoldDB" id="A0A8K0GXN6"/>
<evidence type="ECO:0000256" key="1">
    <source>
        <dbReference type="ARBA" id="ARBA00003211"/>
    </source>
</evidence>
<evidence type="ECO:0000256" key="7">
    <source>
        <dbReference type="ARBA" id="ARBA00022729"/>
    </source>
</evidence>
<feature type="domain" description="Bifunctional inhibitor/plant lipid transfer protein/seed storage helical" evidence="14">
    <location>
        <begin position="38"/>
        <end position="113"/>
    </location>
</feature>
<evidence type="ECO:0000256" key="4">
    <source>
        <dbReference type="ARBA" id="ARBA00022448"/>
    </source>
</evidence>
<evidence type="ECO:0000256" key="11">
    <source>
        <dbReference type="ARBA" id="ARBA00023288"/>
    </source>
</evidence>
<comment type="subcellular location">
    <subcellularLocation>
        <location evidence="2">Cell membrane</location>
        <topology evidence="2">Lipid-anchor</topology>
        <topology evidence="2">GPI-anchor</topology>
    </subcellularLocation>
</comment>
<comment type="caution">
    <text evidence="15">The sequence shown here is derived from an EMBL/GenBank/DDBJ whole genome shotgun (WGS) entry which is preliminary data.</text>
</comment>
<feature type="signal peptide" evidence="13">
    <location>
        <begin position="1"/>
        <end position="25"/>
    </location>
</feature>
<dbReference type="PANTHER" id="PTHR33044">
    <property type="entry name" value="BIFUNCTIONAL INHIBITOR/LIPID-TRANSFER PROTEIN/SEED STORAGE 2S ALBUMIN SUPERFAMILY PROTEIN-RELATED"/>
    <property type="match status" value="1"/>
</dbReference>
<dbReference type="SUPFAM" id="SSF47699">
    <property type="entry name" value="Bifunctional inhibitor/lipid-transfer protein/seed storage 2S albumin"/>
    <property type="match status" value="1"/>
</dbReference>
<keyword evidence="6" id="KW-0472">Membrane</keyword>
<keyword evidence="9" id="KW-1015">Disulfide bond</keyword>
<dbReference type="SMART" id="SM00499">
    <property type="entry name" value="AAI"/>
    <property type="match status" value="1"/>
</dbReference>
<feature type="compositionally biased region" description="Low complexity" evidence="12">
    <location>
        <begin position="123"/>
        <end position="156"/>
    </location>
</feature>
<evidence type="ECO:0000313" key="16">
    <source>
        <dbReference type="Proteomes" id="UP000796880"/>
    </source>
</evidence>
<dbReference type="GO" id="GO:0008289">
    <property type="term" value="F:lipid binding"/>
    <property type="evidence" value="ECO:0007669"/>
    <property type="project" value="UniProtKB-KW"/>
</dbReference>
<evidence type="ECO:0000256" key="13">
    <source>
        <dbReference type="SAM" id="SignalP"/>
    </source>
</evidence>
<keyword evidence="8" id="KW-0446">Lipid-binding</keyword>
<evidence type="ECO:0000259" key="14">
    <source>
        <dbReference type="SMART" id="SM00499"/>
    </source>
</evidence>
<evidence type="ECO:0000256" key="2">
    <source>
        <dbReference type="ARBA" id="ARBA00004609"/>
    </source>
</evidence>
<feature type="region of interest" description="Disordered" evidence="12">
    <location>
        <begin position="115"/>
        <end position="158"/>
    </location>
</feature>
<organism evidence="15 16">
    <name type="scientific">Rhamnella rubrinervis</name>
    <dbReference type="NCBI Taxonomy" id="2594499"/>
    <lineage>
        <taxon>Eukaryota</taxon>
        <taxon>Viridiplantae</taxon>
        <taxon>Streptophyta</taxon>
        <taxon>Embryophyta</taxon>
        <taxon>Tracheophyta</taxon>
        <taxon>Spermatophyta</taxon>
        <taxon>Magnoliopsida</taxon>
        <taxon>eudicotyledons</taxon>
        <taxon>Gunneridae</taxon>
        <taxon>Pentapetalae</taxon>
        <taxon>rosids</taxon>
        <taxon>fabids</taxon>
        <taxon>Rosales</taxon>
        <taxon>Rhamnaceae</taxon>
        <taxon>rhamnoid group</taxon>
        <taxon>Rhamneae</taxon>
        <taxon>Rhamnella</taxon>
    </lineage>
</organism>
<keyword evidence="11" id="KW-0449">Lipoprotein</keyword>
<evidence type="ECO:0000256" key="6">
    <source>
        <dbReference type="ARBA" id="ARBA00022622"/>
    </source>
</evidence>
<dbReference type="CDD" id="cd00010">
    <property type="entry name" value="AAI_LTSS"/>
    <property type="match status" value="1"/>
</dbReference>
<dbReference type="InterPro" id="IPR043325">
    <property type="entry name" value="LTSS"/>
</dbReference>
<reference evidence="15" key="1">
    <citation type="submission" date="2020-03" db="EMBL/GenBank/DDBJ databases">
        <title>A high-quality chromosome-level genome assembly of a woody plant with both climbing and erect habits, Rhamnella rubrinervis.</title>
        <authorList>
            <person name="Lu Z."/>
            <person name="Yang Y."/>
            <person name="Zhu X."/>
            <person name="Sun Y."/>
        </authorList>
    </citation>
    <scope>NUCLEOTIDE SEQUENCE</scope>
    <source>
        <strain evidence="15">BYM</strain>
        <tissue evidence="15">Leaf</tissue>
    </source>
</reference>
<comment type="function">
    <text evidence="1">Plant non-specific lipid-transfer proteins transfer phospholipids as well as galactolipids across membranes. May play a role in wax or cutin deposition in the cell walls of expanding epidermal cells and certain secretory tissues.</text>
</comment>
<proteinExistence type="inferred from homology"/>
<name>A0A8K0GXN6_9ROSA</name>
<dbReference type="GO" id="GO:0098552">
    <property type="term" value="C:side of membrane"/>
    <property type="evidence" value="ECO:0007669"/>
    <property type="project" value="UniProtKB-KW"/>
</dbReference>
<dbReference type="Proteomes" id="UP000796880">
    <property type="component" value="Unassembled WGS sequence"/>
</dbReference>
<dbReference type="OrthoDB" id="664243at2759"/>
<dbReference type="EMBL" id="VOIH02000009">
    <property type="protein sequence ID" value="KAF3438550.1"/>
    <property type="molecule type" value="Genomic_DNA"/>
</dbReference>
<protein>
    <recommendedName>
        <fullName evidence="14">Bifunctional inhibitor/plant lipid transfer protein/seed storage helical domain-containing protein</fullName>
    </recommendedName>
</protein>